<feature type="coiled-coil region" evidence="1">
    <location>
        <begin position="332"/>
        <end position="366"/>
    </location>
</feature>
<keyword evidence="1" id="KW-0175">Coiled coil</keyword>
<proteinExistence type="predicted"/>
<comment type="caution">
    <text evidence="2">The sequence shown here is derived from an EMBL/GenBank/DDBJ whole genome shotgun (WGS) entry which is preliminary data.</text>
</comment>
<gene>
    <name evidence="2" type="ORF">ABEB36_010128</name>
</gene>
<reference evidence="2 3" key="1">
    <citation type="submission" date="2024-05" db="EMBL/GenBank/DDBJ databases">
        <title>Genetic variation in Jamaican populations of the coffee berry borer (Hypothenemus hampei).</title>
        <authorList>
            <person name="Errbii M."/>
            <person name="Myrie A."/>
        </authorList>
    </citation>
    <scope>NUCLEOTIDE SEQUENCE [LARGE SCALE GENOMIC DNA]</scope>
    <source>
        <strain evidence="2">JA-Hopewell-2020-01-JO</strain>
        <tissue evidence="2">Whole body</tissue>
    </source>
</reference>
<evidence type="ECO:0000313" key="3">
    <source>
        <dbReference type="Proteomes" id="UP001566132"/>
    </source>
</evidence>
<sequence>MGAQYSKPEDRLRFISREVNALRSSLKTSQQNISKTKKQHVVTTLVQHSNDVSSLSGKVKRKDMDAVLKTISETMEEVLKIEPTDELDVGGTVESNSFVNVPLNSRKRTSSLGSLSSKKTPRNVVAHNIPTLRDIERKVDELTGQIDTAITNKDANLLRIYKQTITVLAADLELVRAEKGTPSEKRKAHVSKKIPSLYQKVNKSLTNLKYDTNQRIKTSKQFDKQKSLQELSQIELSVVENESLLDKLMTQKQATDFTTIRNNIVENNQRLAKVDIVDNEIKERVVLLSQKLAETVKNLDQIMAKREFESKFSKSLENYNRIKKYSDSNNNADATLLNLQTLRNSLEHLEEINDTTKHRKQELLHQINIDIQKVSKAVPDSTNEKIVQDIVEDNVILRKKVKSMDKEHTVIDQFIAYWTNVKNNFNVNSYSDLSLLRIDTILQEMQESINEIRMDISKKCGTNLPNNLIRKHSQSVPKLNSRQSYDSIKNIDQVVKTKAKMYQLPSPEKQPSYVNKRFSRIEEIKLQVHYIKEKIDNTGVDKGVFKEKLEEYNKNLEDYSEDPNTIVANNAEIVQSEIREILSKIVLSQFKSRSHELTNQVRSFNGTKEDKRYKELNEALLELRNDLQGSQLIIQDKEEVLEEIQKNFKRLQEKHPYSQDEAAIKKHLQTLNDKVKRFSGTYKGVIYNQIERDLNKLLVGAEEIEDKFFSEEIVKHTEQLLRILEQRASMAQSFRGTSTEMYENHKGIDKIKNDLADIKTQMDGTPDNQVDAFVNLQSRLDLVNFELGQIAARSDENLAKEKEICTNEAQTLRNVVDAKVALGQRSTVKWTPDLPSPSYPKNDVNMEIERFEQEFEAYKQEIQACQYEEAGKKFLEFADELQQLIEELQRYKFIKNTDLHTRQLSLTNEIQSYIDALKRDGFDINYMQNVEKRLRDVEDRFQAGYVDPKEVLSIQKEFSERQFYSESSVLKKRQLLIRKRCESLFKKLKNIEASEFKKLEQVEAAMAQLSKEVDNFAGIKSDNQYLKLKELATSTISKLNSIEADVNPKRIMLLKDLQSLQNILDELATGNEQLTSLEKQIDEISSLQNNFSGAQQEITTIKEKLQGLETDITSLKVAPQLIYRKNALLERLNILINQSTNLRPTSENSSGYVSRIYNFMVPSKEKEEITRLQKEFDNAKNADELEQIMTSLMQMEVQLRGHPNDLLNEVQYLQEAVEEKLQDYDRLNGINEEVDRIIDGLDKEELSYDQVNKLDERLNELLVELRKIKSISLKPKIDACTLRIIFSTNRTSEYLKMFHSTTV</sequence>
<evidence type="ECO:0000313" key="2">
    <source>
        <dbReference type="EMBL" id="KAL1494547.1"/>
    </source>
</evidence>
<dbReference type="SUPFAM" id="SSF63491">
    <property type="entry name" value="BAG domain"/>
    <property type="match status" value="1"/>
</dbReference>
<feature type="coiled-coil region" evidence="1">
    <location>
        <begin position="613"/>
        <end position="654"/>
    </location>
</feature>
<feature type="coiled-coil region" evidence="1">
    <location>
        <begin position="841"/>
        <end position="887"/>
    </location>
</feature>
<protein>
    <submittedName>
        <fullName evidence="2">Uncharacterized protein</fullName>
    </submittedName>
</protein>
<evidence type="ECO:0000256" key="1">
    <source>
        <dbReference type="SAM" id="Coils"/>
    </source>
</evidence>
<name>A0ABD1EIK8_HYPHA</name>
<organism evidence="2 3">
    <name type="scientific">Hypothenemus hampei</name>
    <name type="common">Coffee berry borer</name>
    <dbReference type="NCBI Taxonomy" id="57062"/>
    <lineage>
        <taxon>Eukaryota</taxon>
        <taxon>Metazoa</taxon>
        <taxon>Ecdysozoa</taxon>
        <taxon>Arthropoda</taxon>
        <taxon>Hexapoda</taxon>
        <taxon>Insecta</taxon>
        <taxon>Pterygota</taxon>
        <taxon>Neoptera</taxon>
        <taxon>Endopterygota</taxon>
        <taxon>Coleoptera</taxon>
        <taxon>Polyphaga</taxon>
        <taxon>Cucujiformia</taxon>
        <taxon>Curculionidae</taxon>
        <taxon>Scolytinae</taxon>
        <taxon>Hypothenemus</taxon>
    </lineage>
</organism>
<dbReference type="EMBL" id="JBDJPC010000007">
    <property type="protein sequence ID" value="KAL1494547.1"/>
    <property type="molecule type" value="Genomic_DNA"/>
</dbReference>
<accession>A0ABD1EIK8</accession>
<keyword evidence="3" id="KW-1185">Reference proteome</keyword>
<dbReference type="InterPro" id="IPR036533">
    <property type="entry name" value="BAG_dom_sf"/>
</dbReference>
<dbReference type="Proteomes" id="UP001566132">
    <property type="component" value="Unassembled WGS sequence"/>
</dbReference>
<feature type="coiled-coil region" evidence="1">
    <location>
        <begin position="1060"/>
        <end position="1111"/>
    </location>
</feature>
<dbReference type="Gene3D" id="1.20.58.120">
    <property type="entry name" value="BAG domain"/>
    <property type="match status" value="1"/>
</dbReference>